<name>A3ZZ92_9BACT</name>
<dbReference type="SUPFAM" id="SSF52540">
    <property type="entry name" value="P-loop containing nucleoside triphosphate hydrolases"/>
    <property type="match status" value="1"/>
</dbReference>
<dbReference type="AlphaFoldDB" id="A3ZZ92"/>
<evidence type="ECO:0000256" key="1">
    <source>
        <dbReference type="ARBA" id="ARBA00022741"/>
    </source>
</evidence>
<dbReference type="HOGENOM" id="CLU_745285_0_0_0"/>
<keyword evidence="1" id="KW-0547">Nucleotide-binding</keyword>
<dbReference type="GO" id="GO:0051782">
    <property type="term" value="P:negative regulation of cell division"/>
    <property type="evidence" value="ECO:0007669"/>
    <property type="project" value="TreeGrafter"/>
</dbReference>
<dbReference type="PANTHER" id="PTHR43384:SF6">
    <property type="entry name" value="SEPTUM SITE-DETERMINING PROTEIN MIND HOMOLOG, CHLOROPLASTIC"/>
    <property type="match status" value="1"/>
</dbReference>
<keyword evidence="2" id="KW-0067">ATP-binding</keyword>
<dbReference type="GO" id="GO:0005524">
    <property type="term" value="F:ATP binding"/>
    <property type="evidence" value="ECO:0007669"/>
    <property type="project" value="UniProtKB-KW"/>
</dbReference>
<accession>A3ZZ92</accession>
<protein>
    <submittedName>
        <fullName evidence="4">Response regulator</fullName>
    </submittedName>
</protein>
<dbReference type="STRING" id="314230.DSM3645_15380"/>
<dbReference type="Pfam" id="PF13614">
    <property type="entry name" value="AAA_31"/>
    <property type="match status" value="1"/>
</dbReference>
<organism evidence="4 5">
    <name type="scientific">Blastopirellula marina DSM 3645</name>
    <dbReference type="NCBI Taxonomy" id="314230"/>
    <lineage>
        <taxon>Bacteria</taxon>
        <taxon>Pseudomonadati</taxon>
        <taxon>Planctomycetota</taxon>
        <taxon>Planctomycetia</taxon>
        <taxon>Pirellulales</taxon>
        <taxon>Pirellulaceae</taxon>
        <taxon>Blastopirellula</taxon>
    </lineage>
</organism>
<sequence>MAQSLEGILAQRGVRVAKTVSQQLSGAREELLLMQEKMDFLCIIAEQDPSVTRSTLQGLRLLTDKPIILFGAVTLPAEIMRFIRAGATDYINVAGDFTNELDEILFHMRDQSKRDVQSGEIVAFCGASGGVGVTTLAVNCGIHLAQEGASVVLVDLNLCGGDASLHLGLQPESNILECAVSADDIHAVTVSKLLARHESGLNLLAAPQFLDGQEIMQPESVHRTIGVLAAMHDYVIIDMEDVFHREQIAALTLVDHLYAVFRIEFPSLVRTRRLLDYLSANEMNNVHLCANRMAQGSGISKERAEPVLRRSIDYLIPEETRMATDAVNVGVPAVVEYPRSKLAKACVQISGDMKRNFELKSEINHVSEPIS</sequence>
<dbReference type="GO" id="GO:0005829">
    <property type="term" value="C:cytosol"/>
    <property type="evidence" value="ECO:0007669"/>
    <property type="project" value="TreeGrafter"/>
</dbReference>
<comment type="caution">
    <text evidence="4">The sequence shown here is derived from an EMBL/GenBank/DDBJ whole genome shotgun (WGS) entry which is preliminary data.</text>
</comment>
<evidence type="ECO:0000313" key="4">
    <source>
        <dbReference type="EMBL" id="EAQ78171.1"/>
    </source>
</evidence>
<dbReference type="Gene3D" id="3.40.50.300">
    <property type="entry name" value="P-loop containing nucleotide triphosphate hydrolases"/>
    <property type="match status" value="1"/>
</dbReference>
<evidence type="ECO:0000256" key="2">
    <source>
        <dbReference type="ARBA" id="ARBA00022840"/>
    </source>
</evidence>
<dbReference type="GO" id="GO:0009898">
    <property type="term" value="C:cytoplasmic side of plasma membrane"/>
    <property type="evidence" value="ECO:0007669"/>
    <property type="project" value="TreeGrafter"/>
</dbReference>
<dbReference type="InterPro" id="IPR027417">
    <property type="entry name" value="P-loop_NTPase"/>
</dbReference>
<dbReference type="eggNOG" id="COG4963">
    <property type="taxonomic scope" value="Bacteria"/>
</dbReference>
<evidence type="ECO:0000259" key="3">
    <source>
        <dbReference type="Pfam" id="PF13614"/>
    </source>
</evidence>
<dbReference type="EMBL" id="AANZ01000023">
    <property type="protein sequence ID" value="EAQ78171.1"/>
    <property type="molecule type" value="Genomic_DNA"/>
</dbReference>
<dbReference type="GO" id="GO:0016887">
    <property type="term" value="F:ATP hydrolysis activity"/>
    <property type="evidence" value="ECO:0007669"/>
    <property type="project" value="TreeGrafter"/>
</dbReference>
<evidence type="ECO:0000313" key="5">
    <source>
        <dbReference type="Proteomes" id="UP000004358"/>
    </source>
</evidence>
<dbReference type="InterPro" id="IPR050625">
    <property type="entry name" value="ParA/MinD_ATPase"/>
</dbReference>
<dbReference type="InterPro" id="IPR025669">
    <property type="entry name" value="AAA_dom"/>
</dbReference>
<reference evidence="4 5" key="1">
    <citation type="submission" date="2006-02" db="EMBL/GenBank/DDBJ databases">
        <authorList>
            <person name="Amann R."/>
            <person name="Ferriera S."/>
            <person name="Johnson J."/>
            <person name="Kravitz S."/>
            <person name="Halpern A."/>
            <person name="Remington K."/>
            <person name="Beeson K."/>
            <person name="Tran B."/>
            <person name="Rogers Y.-H."/>
            <person name="Friedman R."/>
            <person name="Venter J.C."/>
        </authorList>
    </citation>
    <scope>NUCLEOTIDE SEQUENCE [LARGE SCALE GENOMIC DNA]</scope>
    <source>
        <strain evidence="4 5">DSM 3645</strain>
    </source>
</reference>
<proteinExistence type="predicted"/>
<feature type="domain" description="AAA" evidence="3">
    <location>
        <begin position="120"/>
        <end position="268"/>
    </location>
</feature>
<dbReference type="Proteomes" id="UP000004358">
    <property type="component" value="Unassembled WGS sequence"/>
</dbReference>
<gene>
    <name evidence="4" type="ORF">DSM3645_15380</name>
</gene>
<dbReference type="PANTHER" id="PTHR43384">
    <property type="entry name" value="SEPTUM SITE-DETERMINING PROTEIN MIND HOMOLOG, CHLOROPLASTIC-RELATED"/>
    <property type="match status" value="1"/>
</dbReference>